<dbReference type="Ensembl" id="ENSSHAT00000040523.1">
    <property type="protein sequence ID" value="ENSSHAP00000040247.1"/>
    <property type="gene ID" value="ENSSHAG00000022944.1"/>
</dbReference>
<reference evidence="4 5" key="1">
    <citation type="journal article" date="2011" name="Proc. Natl. Acad. Sci. U.S.A.">
        <title>Genetic diversity and population structure of the endangered marsupial Sarcophilus harrisii (Tasmanian devil).</title>
        <authorList>
            <person name="Miller W."/>
            <person name="Hayes V.M."/>
            <person name="Ratan A."/>
            <person name="Petersen D.C."/>
            <person name="Wittekindt N.E."/>
            <person name="Miller J."/>
            <person name="Walenz B."/>
            <person name="Knight J."/>
            <person name="Qi J."/>
            <person name="Zhao F."/>
            <person name="Wang Q."/>
            <person name="Bedoya-Reina O.C."/>
            <person name="Katiyar N."/>
            <person name="Tomsho L.P."/>
            <person name="Kasson L.M."/>
            <person name="Hardie R.A."/>
            <person name="Woodbridge P."/>
            <person name="Tindall E.A."/>
            <person name="Bertelsen M.F."/>
            <person name="Dixon D."/>
            <person name="Pyecroft S."/>
            <person name="Helgen K.M."/>
            <person name="Lesk A.M."/>
            <person name="Pringle T.H."/>
            <person name="Patterson N."/>
            <person name="Zhang Y."/>
            <person name="Kreiss A."/>
            <person name="Woods G.M."/>
            <person name="Jones M.E."/>
            <person name="Schuster S.C."/>
        </authorList>
    </citation>
    <scope>NUCLEOTIDE SEQUENCE [LARGE SCALE GENOMIC DNA]</scope>
</reference>
<keyword evidence="1" id="KW-0810">Translation regulation</keyword>
<dbReference type="Pfam" id="PF15228">
    <property type="entry name" value="DAP"/>
    <property type="match status" value="1"/>
</dbReference>
<organism evidence="4 5">
    <name type="scientific">Sarcophilus harrisii</name>
    <name type="common">Tasmanian devil</name>
    <name type="synonym">Sarcophilus laniarius</name>
    <dbReference type="NCBI Taxonomy" id="9305"/>
    <lineage>
        <taxon>Eukaryota</taxon>
        <taxon>Metazoa</taxon>
        <taxon>Chordata</taxon>
        <taxon>Craniata</taxon>
        <taxon>Vertebrata</taxon>
        <taxon>Euteleostomi</taxon>
        <taxon>Mammalia</taxon>
        <taxon>Metatheria</taxon>
        <taxon>Dasyuromorphia</taxon>
        <taxon>Dasyuridae</taxon>
        <taxon>Sarcophilus</taxon>
    </lineage>
</organism>
<dbReference type="GO" id="GO:0010507">
    <property type="term" value="P:negative regulation of autophagy"/>
    <property type="evidence" value="ECO:0007669"/>
    <property type="project" value="TreeGrafter"/>
</dbReference>
<accession>A0A7N4V5J9</accession>
<protein>
    <submittedName>
        <fullName evidence="4">Uncharacterized protein</fullName>
    </submittedName>
</protein>
<reference evidence="4" key="2">
    <citation type="submission" date="2025-08" db="UniProtKB">
        <authorList>
            <consortium name="Ensembl"/>
        </authorList>
    </citation>
    <scope>IDENTIFICATION</scope>
</reference>
<evidence type="ECO:0000256" key="1">
    <source>
        <dbReference type="ARBA" id="ARBA00022845"/>
    </source>
</evidence>
<evidence type="ECO:0000256" key="3">
    <source>
        <dbReference type="SAM" id="MobiDB-lite"/>
    </source>
</evidence>
<comment type="similarity">
    <text evidence="2">Belongs to the DAP-DAPL1 family.</text>
</comment>
<evidence type="ECO:0000313" key="5">
    <source>
        <dbReference type="Proteomes" id="UP000007648"/>
    </source>
</evidence>
<dbReference type="AlphaFoldDB" id="A0A7N4V5J9"/>
<dbReference type="Proteomes" id="UP000007648">
    <property type="component" value="Unassembled WGS sequence"/>
</dbReference>
<sequence length="104" mass="11968">MSLHTNKKIETRARYSLAVKSGGMRIVQKYFCGGDDKEEREKDNQKWESTSPPKPSVYISGVTSRSDKDFCSAIAHVVHFHPKPHLSMEKHPHRTTQHIQQSHK</sequence>
<feature type="compositionally biased region" description="Basic residues" evidence="3">
    <location>
        <begin position="91"/>
        <end position="104"/>
    </location>
</feature>
<evidence type="ECO:0000256" key="2">
    <source>
        <dbReference type="ARBA" id="ARBA00038025"/>
    </source>
</evidence>
<dbReference type="GO" id="GO:0006417">
    <property type="term" value="P:regulation of translation"/>
    <property type="evidence" value="ECO:0007669"/>
    <property type="project" value="UniProtKB-KW"/>
</dbReference>
<dbReference type="PANTHER" id="PTHR13177">
    <property type="entry name" value="DEATH-ASSOCIATED PROTEIN 1"/>
    <property type="match status" value="1"/>
</dbReference>
<dbReference type="InParanoid" id="A0A7N4V5J9"/>
<dbReference type="GO" id="GO:0070513">
    <property type="term" value="F:death domain binding"/>
    <property type="evidence" value="ECO:0007669"/>
    <property type="project" value="TreeGrafter"/>
</dbReference>
<dbReference type="GeneTree" id="ENSGT01140000282872"/>
<feature type="region of interest" description="Disordered" evidence="3">
    <location>
        <begin position="82"/>
        <end position="104"/>
    </location>
</feature>
<feature type="compositionally biased region" description="Basic and acidic residues" evidence="3">
    <location>
        <begin position="34"/>
        <end position="46"/>
    </location>
</feature>
<dbReference type="InterPro" id="IPR024130">
    <property type="entry name" value="DAP1/DAPL1"/>
</dbReference>
<dbReference type="GO" id="GO:0097190">
    <property type="term" value="P:apoptotic signaling pathway"/>
    <property type="evidence" value="ECO:0007669"/>
    <property type="project" value="TreeGrafter"/>
</dbReference>
<dbReference type="PANTHER" id="PTHR13177:SF3">
    <property type="entry name" value="DEATH-ASSOCIATED PROTEIN 1"/>
    <property type="match status" value="1"/>
</dbReference>
<proteinExistence type="inferred from homology"/>
<keyword evidence="5" id="KW-1185">Reference proteome</keyword>
<dbReference type="GO" id="GO:0034198">
    <property type="term" value="P:cellular response to amino acid starvation"/>
    <property type="evidence" value="ECO:0007669"/>
    <property type="project" value="TreeGrafter"/>
</dbReference>
<evidence type="ECO:0000313" key="4">
    <source>
        <dbReference type="Ensembl" id="ENSSHAP00000040247.1"/>
    </source>
</evidence>
<reference evidence="4" key="3">
    <citation type="submission" date="2025-09" db="UniProtKB">
        <authorList>
            <consortium name="Ensembl"/>
        </authorList>
    </citation>
    <scope>IDENTIFICATION</scope>
</reference>
<name>A0A7N4V5J9_SARHA</name>
<feature type="region of interest" description="Disordered" evidence="3">
    <location>
        <begin position="33"/>
        <end position="61"/>
    </location>
</feature>